<feature type="domain" description="ABC transmembrane type-1" evidence="9">
    <location>
        <begin position="96"/>
        <end position="313"/>
    </location>
</feature>
<dbReference type="PANTHER" id="PTHR43227:SF8">
    <property type="entry name" value="DIACETYLCHITOBIOSE UPTAKE SYSTEM PERMEASE PROTEIN DASB"/>
    <property type="match status" value="1"/>
</dbReference>
<evidence type="ECO:0000256" key="5">
    <source>
        <dbReference type="ARBA" id="ARBA00022989"/>
    </source>
</evidence>
<dbReference type="InterPro" id="IPR050809">
    <property type="entry name" value="UgpAE/MalFG_permease"/>
</dbReference>
<feature type="transmembrane region" description="Helical" evidence="7">
    <location>
        <begin position="292"/>
        <end position="314"/>
    </location>
</feature>
<feature type="transmembrane region" description="Helical" evidence="7">
    <location>
        <begin position="91"/>
        <end position="118"/>
    </location>
</feature>
<keyword evidence="4 7" id="KW-0812">Transmembrane</keyword>
<dbReference type="CDD" id="cd06261">
    <property type="entry name" value="TM_PBP2"/>
    <property type="match status" value="1"/>
</dbReference>
<sequence>MSIVAPSELDATSPPPQPQERKKPKRRRARSPKLPYGLIVPAVGALVVGLAYPMGWQILNSMREFGLRQQFGEAAPWIWFDNYSTLLSDTFFWTVVLRSLVFMAATAAATMVIGIGLALLMKAAPTWARLVLQSALLLAWAMPIVAQMTVFSWLIDPRNGVLNYLLTQLPGVDMIGHNWLEEPLSFFFVASVIITWASVPFVAISVYAALTQVSDEILEAAQLDGANARQALGYVIMPIIRPVLIILLLLQFIWDLRVYAQIQLLQDLGPKGDDYDLLGTYIYGLGIGQGQFGLAAAAAMIVLLITLCVSGFYVRELLREDAA</sequence>
<proteinExistence type="inferred from homology"/>
<dbReference type="PROSITE" id="PS50928">
    <property type="entry name" value="ABC_TM1"/>
    <property type="match status" value="1"/>
</dbReference>
<dbReference type="RefSeq" id="WP_133867435.1">
    <property type="nucleotide sequence ID" value="NZ_SOAU01000001.1"/>
</dbReference>
<evidence type="ECO:0000313" key="10">
    <source>
        <dbReference type="EMBL" id="TDT14931.1"/>
    </source>
</evidence>
<feature type="transmembrane region" description="Helical" evidence="7">
    <location>
        <begin position="186"/>
        <end position="210"/>
    </location>
</feature>
<dbReference type="GO" id="GO:0055085">
    <property type="term" value="P:transmembrane transport"/>
    <property type="evidence" value="ECO:0007669"/>
    <property type="project" value="InterPro"/>
</dbReference>
<dbReference type="Proteomes" id="UP000294558">
    <property type="component" value="Unassembled WGS sequence"/>
</dbReference>
<feature type="transmembrane region" description="Helical" evidence="7">
    <location>
        <begin position="231"/>
        <end position="254"/>
    </location>
</feature>
<dbReference type="GO" id="GO:0005886">
    <property type="term" value="C:plasma membrane"/>
    <property type="evidence" value="ECO:0007669"/>
    <property type="project" value="UniProtKB-SubCell"/>
</dbReference>
<evidence type="ECO:0000256" key="4">
    <source>
        <dbReference type="ARBA" id="ARBA00022692"/>
    </source>
</evidence>
<evidence type="ECO:0000256" key="7">
    <source>
        <dbReference type="RuleBase" id="RU363032"/>
    </source>
</evidence>
<evidence type="ECO:0000256" key="1">
    <source>
        <dbReference type="ARBA" id="ARBA00004651"/>
    </source>
</evidence>
<name>A0A4R7HVD0_9ACTN</name>
<feature type="transmembrane region" description="Helical" evidence="7">
    <location>
        <begin position="130"/>
        <end position="155"/>
    </location>
</feature>
<comment type="subcellular location">
    <subcellularLocation>
        <location evidence="1 7">Cell membrane</location>
        <topology evidence="1 7">Multi-pass membrane protein</topology>
    </subcellularLocation>
</comment>
<dbReference type="Pfam" id="PF00528">
    <property type="entry name" value="BPD_transp_1"/>
    <property type="match status" value="1"/>
</dbReference>
<evidence type="ECO:0000259" key="9">
    <source>
        <dbReference type="PROSITE" id="PS50928"/>
    </source>
</evidence>
<gene>
    <name evidence="10" type="ORF">BDK89_0490</name>
</gene>
<keyword evidence="11" id="KW-1185">Reference proteome</keyword>
<comment type="similarity">
    <text evidence="7">Belongs to the binding-protein-dependent transport system permease family.</text>
</comment>
<dbReference type="PANTHER" id="PTHR43227">
    <property type="entry name" value="BLL4140 PROTEIN"/>
    <property type="match status" value="1"/>
</dbReference>
<dbReference type="SUPFAM" id="SSF161098">
    <property type="entry name" value="MetI-like"/>
    <property type="match status" value="1"/>
</dbReference>
<evidence type="ECO:0000256" key="3">
    <source>
        <dbReference type="ARBA" id="ARBA00022475"/>
    </source>
</evidence>
<feature type="transmembrane region" description="Helical" evidence="7">
    <location>
        <begin position="34"/>
        <end position="54"/>
    </location>
</feature>
<evidence type="ECO:0000256" key="2">
    <source>
        <dbReference type="ARBA" id="ARBA00022448"/>
    </source>
</evidence>
<keyword evidence="5 7" id="KW-1133">Transmembrane helix</keyword>
<reference evidence="10 11" key="1">
    <citation type="submission" date="2019-03" db="EMBL/GenBank/DDBJ databases">
        <title>Sequencing the genomes of 1000 actinobacteria strains.</title>
        <authorList>
            <person name="Klenk H.-P."/>
        </authorList>
    </citation>
    <scope>NUCLEOTIDE SEQUENCE [LARGE SCALE GENOMIC DNA]</scope>
    <source>
        <strain evidence="10 11">DSM 18936</strain>
    </source>
</reference>
<feature type="region of interest" description="Disordered" evidence="8">
    <location>
        <begin position="1"/>
        <end position="30"/>
    </location>
</feature>
<protein>
    <submittedName>
        <fullName evidence="10">Carbohydrate ABC transporter membrane protein 1 (CUT1 family)</fullName>
    </submittedName>
</protein>
<keyword evidence="3" id="KW-1003">Cell membrane</keyword>
<dbReference type="InterPro" id="IPR000515">
    <property type="entry name" value="MetI-like"/>
</dbReference>
<evidence type="ECO:0000256" key="8">
    <source>
        <dbReference type="SAM" id="MobiDB-lite"/>
    </source>
</evidence>
<keyword evidence="2 7" id="KW-0813">Transport</keyword>
<organism evidence="10 11">
    <name type="scientific">Ilumatobacter fluminis</name>
    <dbReference type="NCBI Taxonomy" id="467091"/>
    <lineage>
        <taxon>Bacteria</taxon>
        <taxon>Bacillati</taxon>
        <taxon>Actinomycetota</taxon>
        <taxon>Acidimicrobiia</taxon>
        <taxon>Acidimicrobiales</taxon>
        <taxon>Ilumatobacteraceae</taxon>
        <taxon>Ilumatobacter</taxon>
    </lineage>
</organism>
<accession>A0A4R7HVD0</accession>
<dbReference type="AlphaFoldDB" id="A0A4R7HVD0"/>
<dbReference type="Gene3D" id="1.10.3720.10">
    <property type="entry name" value="MetI-like"/>
    <property type="match status" value="1"/>
</dbReference>
<keyword evidence="6 7" id="KW-0472">Membrane</keyword>
<dbReference type="EMBL" id="SOAU01000001">
    <property type="protein sequence ID" value="TDT14931.1"/>
    <property type="molecule type" value="Genomic_DNA"/>
</dbReference>
<dbReference type="InterPro" id="IPR035906">
    <property type="entry name" value="MetI-like_sf"/>
</dbReference>
<evidence type="ECO:0000313" key="11">
    <source>
        <dbReference type="Proteomes" id="UP000294558"/>
    </source>
</evidence>
<evidence type="ECO:0000256" key="6">
    <source>
        <dbReference type="ARBA" id="ARBA00023136"/>
    </source>
</evidence>
<dbReference type="OrthoDB" id="9805974at2"/>
<comment type="caution">
    <text evidence="10">The sequence shown here is derived from an EMBL/GenBank/DDBJ whole genome shotgun (WGS) entry which is preliminary data.</text>
</comment>